<dbReference type="RefSeq" id="WP_188439504.1">
    <property type="nucleotide sequence ID" value="NZ_BMFD01000002.1"/>
</dbReference>
<keyword evidence="1" id="KW-0677">Repeat</keyword>
<evidence type="ECO:0000256" key="1">
    <source>
        <dbReference type="ARBA" id="ARBA00022737"/>
    </source>
</evidence>
<dbReference type="PANTHER" id="PTHR44858">
    <property type="entry name" value="TETRATRICOPEPTIDE REPEAT PROTEIN 6"/>
    <property type="match status" value="1"/>
</dbReference>
<dbReference type="EMBL" id="BMFD01000002">
    <property type="protein sequence ID" value="GGC29640.1"/>
    <property type="molecule type" value="Genomic_DNA"/>
</dbReference>
<dbReference type="InterPro" id="IPR050498">
    <property type="entry name" value="Ycf3"/>
</dbReference>
<accession>A0ABQ1LUG8</accession>
<dbReference type="Pfam" id="PF13432">
    <property type="entry name" value="TPR_16"/>
    <property type="match status" value="1"/>
</dbReference>
<evidence type="ECO:0000313" key="5">
    <source>
        <dbReference type="EMBL" id="GGC29640.1"/>
    </source>
</evidence>
<comment type="caution">
    <text evidence="5">The sequence shown here is derived from an EMBL/GenBank/DDBJ whole genome shotgun (WGS) entry which is preliminary data.</text>
</comment>
<name>A0ABQ1LUG8_9BACT</name>
<dbReference type="Gene3D" id="1.25.40.10">
    <property type="entry name" value="Tetratricopeptide repeat domain"/>
    <property type="match status" value="2"/>
</dbReference>
<proteinExistence type="predicted"/>
<gene>
    <name evidence="5" type="ORF">GCM10010993_05730</name>
</gene>
<evidence type="ECO:0000256" key="3">
    <source>
        <dbReference type="PROSITE-ProRule" id="PRU00339"/>
    </source>
</evidence>
<evidence type="ECO:0000256" key="2">
    <source>
        <dbReference type="ARBA" id="ARBA00022803"/>
    </source>
</evidence>
<evidence type="ECO:0008006" key="7">
    <source>
        <dbReference type="Google" id="ProtNLM"/>
    </source>
</evidence>
<organism evidence="5 6">
    <name type="scientific">Belliella aquatica</name>
    <dbReference type="NCBI Taxonomy" id="1323734"/>
    <lineage>
        <taxon>Bacteria</taxon>
        <taxon>Pseudomonadati</taxon>
        <taxon>Bacteroidota</taxon>
        <taxon>Cytophagia</taxon>
        <taxon>Cytophagales</taxon>
        <taxon>Cyclobacteriaceae</taxon>
        <taxon>Belliella</taxon>
    </lineage>
</organism>
<keyword evidence="6" id="KW-1185">Reference proteome</keyword>
<evidence type="ECO:0000256" key="4">
    <source>
        <dbReference type="SAM" id="SignalP"/>
    </source>
</evidence>
<feature type="signal peptide" evidence="4">
    <location>
        <begin position="1"/>
        <end position="24"/>
    </location>
</feature>
<feature type="repeat" description="TPR" evidence="3">
    <location>
        <begin position="122"/>
        <end position="155"/>
    </location>
</feature>
<dbReference type="PROSITE" id="PS50005">
    <property type="entry name" value="TPR"/>
    <property type="match status" value="3"/>
</dbReference>
<dbReference type="PROSITE" id="PS51257">
    <property type="entry name" value="PROKAR_LIPOPROTEIN"/>
    <property type="match status" value="1"/>
</dbReference>
<evidence type="ECO:0000313" key="6">
    <source>
        <dbReference type="Proteomes" id="UP000635885"/>
    </source>
</evidence>
<dbReference type="SMART" id="SM00028">
    <property type="entry name" value="TPR"/>
    <property type="match status" value="5"/>
</dbReference>
<sequence>MKSKFQIYLSLFLLIVLISCESSSNEGDDLFAAEKYEEAISAYDKFLSTNPRNIKALYNRGRSYEELGNFELAEKDFITALDNDSKNVQVMLSLSNLFQKQKNHSSALLYADRAVETPGAPAMAYFMKARALHQLGNTDEALKEYSAAIKMETDFGQAYYNRGLLKLATNKKSSGCEDLTMAMKLNYAAATEAKEKYCN</sequence>
<feature type="chain" id="PRO_5045671954" description="Tetratricopeptide repeat protein" evidence="4">
    <location>
        <begin position="25"/>
        <end position="199"/>
    </location>
</feature>
<feature type="repeat" description="TPR" evidence="3">
    <location>
        <begin position="20"/>
        <end position="53"/>
    </location>
</feature>
<dbReference type="SUPFAM" id="SSF48452">
    <property type="entry name" value="TPR-like"/>
    <property type="match status" value="1"/>
</dbReference>
<dbReference type="Pfam" id="PF13414">
    <property type="entry name" value="TPR_11"/>
    <property type="match status" value="1"/>
</dbReference>
<dbReference type="InterPro" id="IPR011990">
    <property type="entry name" value="TPR-like_helical_dom_sf"/>
</dbReference>
<protein>
    <recommendedName>
        <fullName evidence="7">Tetratricopeptide repeat protein</fullName>
    </recommendedName>
</protein>
<dbReference type="PANTHER" id="PTHR44858:SF1">
    <property type="entry name" value="UDP-N-ACETYLGLUCOSAMINE--PEPTIDE N-ACETYLGLUCOSAMINYLTRANSFERASE SPINDLY-RELATED"/>
    <property type="match status" value="1"/>
</dbReference>
<dbReference type="InterPro" id="IPR019734">
    <property type="entry name" value="TPR_rpt"/>
</dbReference>
<dbReference type="Proteomes" id="UP000635885">
    <property type="component" value="Unassembled WGS sequence"/>
</dbReference>
<reference evidence="6" key="1">
    <citation type="journal article" date="2019" name="Int. J. Syst. Evol. Microbiol.">
        <title>The Global Catalogue of Microorganisms (GCM) 10K type strain sequencing project: providing services to taxonomists for standard genome sequencing and annotation.</title>
        <authorList>
            <consortium name="The Broad Institute Genomics Platform"/>
            <consortium name="The Broad Institute Genome Sequencing Center for Infectious Disease"/>
            <person name="Wu L."/>
            <person name="Ma J."/>
        </authorList>
    </citation>
    <scope>NUCLEOTIDE SEQUENCE [LARGE SCALE GENOMIC DNA]</scope>
    <source>
        <strain evidence="6">CGMCC 1.12479</strain>
    </source>
</reference>
<feature type="repeat" description="TPR" evidence="3">
    <location>
        <begin position="54"/>
        <end position="87"/>
    </location>
</feature>
<keyword evidence="4" id="KW-0732">Signal</keyword>
<keyword evidence="2 3" id="KW-0802">TPR repeat</keyword>